<dbReference type="GO" id="GO:0005886">
    <property type="term" value="C:plasma membrane"/>
    <property type="evidence" value="ECO:0007669"/>
    <property type="project" value="UniProtKB-SubCell"/>
</dbReference>
<feature type="site" description="Important for catalytic activity" evidence="7">
    <location>
        <position position="295"/>
    </location>
</feature>
<reference evidence="8" key="2">
    <citation type="journal article" date="2021" name="PeerJ">
        <title>Extensive microbial diversity within the chicken gut microbiome revealed by metagenomics and culture.</title>
        <authorList>
            <person name="Gilroy R."/>
            <person name="Ravi A."/>
            <person name="Getino M."/>
            <person name="Pursley I."/>
            <person name="Horton D.L."/>
            <person name="Alikhan N.F."/>
            <person name="Baker D."/>
            <person name="Gharbi K."/>
            <person name="Hall N."/>
            <person name="Watson M."/>
            <person name="Adriaenssens E.M."/>
            <person name="Foster-Nyarko E."/>
            <person name="Jarju S."/>
            <person name="Secka A."/>
            <person name="Antonio M."/>
            <person name="Oren A."/>
            <person name="Chaudhuri R.R."/>
            <person name="La Ragione R."/>
            <person name="Hildebrand F."/>
            <person name="Pallen M.J."/>
        </authorList>
    </citation>
    <scope>NUCLEOTIDE SEQUENCE</scope>
    <source>
        <strain evidence="8">ChiSxjej2B14-8506</strain>
    </source>
</reference>
<name>A0A9D1S497_9FIRM</name>
<dbReference type="Gene3D" id="3.30.1490.480">
    <property type="entry name" value="Endolytic murein transglycosylase"/>
    <property type="match status" value="1"/>
</dbReference>
<dbReference type="AlphaFoldDB" id="A0A9D1S497"/>
<proteinExistence type="inferred from homology"/>
<dbReference type="GO" id="GO:0071555">
    <property type="term" value="P:cell wall organization"/>
    <property type="evidence" value="ECO:0007669"/>
    <property type="project" value="UniProtKB-KW"/>
</dbReference>
<feature type="transmembrane region" description="Helical" evidence="7">
    <location>
        <begin position="42"/>
        <end position="63"/>
    </location>
</feature>
<gene>
    <name evidence="7 8" type="primary">mltG</name>
    <name evidence="8" type="ORF">IAC59_04075</name>
</gene>
<dbReference type="EC" id="4.2.2.29" evidence="7"/>
<dbReference type="PANTHER" id="PTHR30518">
    <property type="entry name" value="ENDOLYTIC MUREIN TRANSGLYCOSYLASE"/>
    <property type="match status" value="1"/>
</dbReference>
<comment type="catalytic activity">
    <reaction evidence="7">
        <text>a peptidoglycan chain = a peptidoglycan chain with N-acetyl-1,6-anhydromuramyl-[peptide] at the reducing end + a peptidoglycan chain with N-acetylglucosamine at the non-reducing end.</text>
        <dbReference type="EC" id="4.2.2.29"/>
    </reaction>
</comment>
<dbReference type="EMBL" id="DVNK01000027">
    <property type="protein sequence ID" value="HIU46415.1"/>
    <property type="molecule type" value="Genomic_DNA"/>
</dbReference>
<dbReference type="CDD" id="cd08010">
    <property type="entry name" value="MltG_like"/>
    <property type="match status" value="1"/>
</dbReference>
<evidence type="ECO:0000313" key="9">
    <source>
        <dbReference type="Proteomes" id="UP000824123"/>
    </source>
</evidence>
<sequence length="433" mass="49274">MAKAKKPNRKKRYREYDAETLMQERQYGFFWYDWIWRVIRPLLIGALSLIMISGMLLSGWNYINSKYLLPVDPTDSTPVVFEIESGSSLTTISRQLEEQGLIRNKTVFKYMVDFQGLSGRIKAGAYNLSRDMTLSEIINELSSSSAPTERTITLIEGWTCEDIAEYLVRQGALTDTEEFLKLCSDTETFSAYYVVNELTSLVPEDQLSQRRYALEGYLSPDTYNIYLNESAENIIKRLLNQSEKVIWDIYDQREQKKSMLLDPNDPDATTDDVDLPGVDLNQDELYILASIIEKEAKPDDFAKVSAVFHNRLAEGMRLESCATVQYVLGTTRLALTDSDTSVDSPYNTYKNSGLPIGPICNPSRAALQAAAFPDEEYLNEGYLYFCSKDPTSGELQFSKTYEEHQAAVEQYRPLWIEYDNSRAGSDQAGQEGQ</sequence>
<comment type="subcellular location">
    <subcellularLocation>
        <location evidence="7">Cell membrane</location>
        <topology evidence="7">Single-pass membrane protein</topology>
    </subcellularLocation>
</comment>
<dbReference type="NCBIfam" id="TIGR00247">
    <property type="entry name" value="endolytic transglycosylase MltG"/>
    <property type="match status" value="1"/>
</dbReference>
<comment type="similarity">
    <text evidence="7">Belongs to the transglycosylase MltG family.</text>
</comment>
<comment type="caution">
    <text evidence="8">The sequence shown here is derived from an EMBL/GenBank/DDBJ whole genome shotgun (WGS) entry which is preliminary data.</text>
</comment>
<evidence type="ECO:0000256" key="4">
    <source>
        <dbReference type="ARBA" id="ARBA00023136"/>
    </source>
</evidence>
<keyword evidence="6 7" id="KW-0961">Cell wall biogenesis/degradation</keyword>
<evidence type="ECO:0000313" key="8">
    <source>
        <dbReference type="EMBL" id="HIU46415.1"/>
    </source>
</evidence>
<keyword evidence="1 7" id="KW-1003">Cell membrane</keyword>
<dbReference type="Pfam" id="PF02618">
    <property type="entry name" value="YceG"/>
    <property type="match status" value="1"/>
</dbReference>
<keyword evidence="2 7" id="KW-0812">Transmembrane</keyword>
<evidence type="ECO:0000256" key="6">
    <source>
        <dbReference type="ARBA" id="ARBA00023316"/>
    </source>
</evidence>
<comment type="function">
    <text evidence="7">Functions as a peptidoglycan terminase that cleaves nascent peptidoglycan strands endolytically to terminate their elongation.</text>
</comment>
<evidence type="ECO:0000256" key="1">
    <source>
        <dbReference type="ARBA" id="ARBA00022475"/>
    </source>
</evidence>
<evidence type="ECO:0000256" key="7">
    <source>
        <dbReference type="HAMAP-Rule" id="MF_02065"/>
    </source>
</evidence>
<organism evidence="8 9">
    <name type="scientific">Candidatus Fimadaptatus faecigallinarum</name>
    <dbReference type="NCBI Taxonomy" id="2840814"/>
    <lineage>
        <taxon>Bacteria</taxon>
        <taxon>Bacillati</taxon>
        <taxon>Bacillota</taxon>
        <taxon>Clostridia</taxon>
        <taxon>Eubacteriales</taxon>
        <taxon>Candidatus Fimadaptatus</taxon>
    </lineage>
</organism>
<dbReference type="PANTHER" id="PTHR30518:SF2">
    <property type="entry name" value="ENDOLYTIC MUREIN TRANSGLYCOSYLASE"/>
    <property type="match status" value="1"/>
</dbReference>
<keyword evidence="3 7" id="KW-1133">Transmembrane helix</keyword>
<dbReference type="Proteomes" id="UP000824123">
    <property type="component" value="Unassembled WGS sequence"/>
</dbReference>
<dbReference type="GO" id="GO:0008932">
    <property type="term" value="F:lytic endotransglycosylase activity"/>
    <property type="evidence" value="ECO:0007669"/>
    <property type="project" value="UniProtKB-UniRule"/>
</dbReference>
<keyword evidence="4 7" id="KW-0472">Membrane</keyword>
<evidence type="ECO:0000256" key="2">
    <source>
        <dbReference type="ARBA" id="ARBA00022692"/>
    </source>
</evidence>
<dbReference type="Gene3D" id="3.30.160.60">
    <property type="entry name" value="Classic Zinc Finger"/>
    <property type="match status" value="1"/>
</dbReference>
<evidence type="ECO:0000256" key="5">
    <source>
        <dbReference type="ARBA" id="ARBA00023239"/>
    </source>
</evidence>
<dbReference type="InterPro" id="IPR003770">
    <property type="entry name" value="MLTG-like"/>
</dbReference>
<dbReference type="HAMAP" id="MF_02065">
    <property type="entry name" value="MltG"/>
    <property type="match status" value="1"/>
</dbReference>
<keyword evidence="5 7" id="KW-0456">Lyase</keyword>
<protein>
    <recommendedName>
        <fullName evidence="7">Endolytic murein transglycosylase</fullName>
        <ecNumber evidence="7">4.2.2.29</ecNumber>
    </recommendedName>
    <alternativeName>
        <fullName evidence="7">Peptidoglycan lytic transglycosylase</fullName>
    </alternativeName>
    <alternativeName>
        <fullName evidence="7">Peptidoglycan polymerization terminase</fullName>
    </alternativeName>
</protein>
<reference evidence="8" key="1">
    <citation type="submission" date="2020-10" db="EMBL/GenBank/DDBJ databases">
        <authorList>
            <person name="Gilroy R."/>
        </authorList>
    </citation>
    <scope>NUCLEOTIDE SEQUENCE</scope>
    <source>
        <strain evidence="8">ChiSxjej2B14-8506</strain>
    </source>
</reference>
<accession>A0A9D1S497</accession>
<evidence type="ECO:0000256" key="3">
    <source>
        <dbReference type="ARBA" id="ARBA00022989"/>
    </source>
</evidence>
<dbReference type="GO" id="GO:0009252">
    <property type="term" value="P:peptidoglycan biosynthetic process"/>
    <property type="evidence" value="ECO:0007669"/>
    <property type="project" value="UniProtKB-UniRule"/>
</dbReference>